<organism evidence="1 2">
    <name type="scientific">Pauljensenia hongkongensis</name>
    <dbReference type="NCBI Taxonomy" id="178339"/>
    <lineage>
        <taxon>Bacteria</taxon>
        <taxon>Bacillati</taxon>
        <taxon>Actinomycetota</taxon>
        <taxon>Actinomycetes</taxon>
        <taxon>Actinomycetales</taxon>
        <taxon>Actinomycetaceae</taxon>
        <taxon>Pauljensenia</taxon>
    </lineage>
</organism>
<dbReference type="OrthoDB" id="3256964at2"/>
<evidence type="ECO:0000313" key="1">
    <source>
        <dbReference type="EMBL" id="AOS47436.1"/>
    </source>
</evidence>
<sequence>MNTPFAVPDPEDDATPYPVTLDRVLASVRAMGYQLDVVEEGRSVGAIFDSIPFLVSFDSGGRFMSVRGAWMTGLDGAEAQHPMFAAADNWNREKYFPTVYTLVSEDGSLGVFADLTVDTKAGLTEAQLRDAVGSGISTGVSAIQYMKEAAAKTLGWSGPSGSDADG</sequence>
<gene>
    <name evidence="1" type="ORF">BH719_05860</name>
</gene>
<keyword evidence="2" id="KW-1185">Reference proteome</keyword>
<proteinExistence type="predicted"/>
<dbReference type="InterPro" id="IPR019660">
    <property type="entry name" value="Put_sensory_transdc_reg_YbjN"/>
</dbReference>
<dbReference type="RefSeq" id="WP_009743882.1">
    <property type="nucleotide sequence ID" value="NZ_CP017298.1"/>
</dbReference>
<evidence type="ECO:0000313" key="2">
    <source>
        <dbReference type="Proteomes" id="UP000095214"/>
    </source>
</evidence>
<dbReference type="KEGG" id="phon:BH719_05860"/>
<accession>A0A1D8B2S6</accession>
<dbReference type="STRING" id="178339.BH719_05860"/>
<dbReference type="Pfam" id="PF10722">
    <property type="entry name" value="YbjN"/>
    <property type="match status" value="1"/>
</dbReference>
<dbReference type="GO" id="GO:0016301">
    <property type="term" value="F:kinase activity"/>
    <property type="evidence" value="ECO:0007669"/>
    <property type="project" value="UniProtKB-KW"/>
</dbReference>
<protein>
    <submittedName>
        <fullName evidence="1">Histidine kinase</fullName>
    </submittedName>
</protein>
<keyword evidence="1" id="KW-0808">Transferase</keyword>
<dbReference type="EMBL" id="CP017298">
    <property type="protein sequence ID" value="AOS47436.1"/>
    <property type="molecule type" value="Genomic_DNA"/>
</dbReference>
<name>A0A1D8B2S6_9ACTO</name>
<dbReference type="Proteomes" id="UP000095214">
    <property type="component" value="Chromosome"/>
</dbReference>
<reference evidence="1 2" key="1">
    <citation type="submission" date="2016-09" db="EMBL/GenBank/DDBJ databases">
        <title>Complete genome sequence of Actinomyces hongkongensis HKU8.</title>
        <authorList>
            <person name="Gao Y.-X."/>
            <person name="Zhou Y.-Y."/>
            <person name="Xie Y."/>
            <person name="Wang M."/>
            <person name="Wang S.-J."/>
            <person name="Shen S.-G."/>
        </authorList>
    </citation>
    <scope>NUCLEOTIDE SEQUENCE [LARGE SCALE GENOMIC DNA]</scope>
    <source>
        <strain evidence="1 2">HKU8</strain>
    </source>
</reference>
<keyword evidence="1" id="KW-0418">Kinase</keyword>
<dbReference type="AlphaFoldDB" id="A0A1D8B2S6"/>